<keyword evidence="1" id="KW-0813">Transport</keyword>
<evidence type="ECO:0000256" key="1">
    <source>
        <dbReference type="ARBA" id="ARBA00022448"/>
    </source>
</evidence>
<keyword evidence="4" id="KW-0547">Nucleotide-binding</keyword>
<proteinExistence type="predicted"/>
<dbReference type="PANTHER" id="PTHR43790">
    <property type="entry name" value="CARBOHYDRATE TRANSPORT ATP-BINDING PROTEIN MG119-RELATED"/>
    <property type="match status" value="1"/>
</dbReference>
<feature type="domain" description="ABC transporter" evidence="6">
    <location>
        <begin position="73"/>
        <end position="570"/>
    </location>
</feature>
<evidence type="ECO:0000313" key="8">
    <source>
        <dbReference type="Proteomes" id="UP000295301"/>
    </source>
</evidence>
<dbReference type="AlphaFoldDB" id="A0A4R5UYQ0"/>
<dbReference type="Gene3D" id="3.40.50.300">
    <property type="entry name" value="P-loop containing nucleotide triphosphate hydrolases"/>
    <property type="match status" value="2"/>
</dbReference>
<keyword evidence="8" id="KW-1185">Reference proteome</keyword>
<dbReference type="InterPro" id="IPR027417">
    <property type="entry name" value="P-loop_NTPase"/>
</dbReference>
<dbReference type="InterPro" id="IPR003439">
    <property type="entry name" value="ABC_transporter-like_ATP-bd"/>
</dbReference>
<gene>
    <name evidence="7" type="ORF">E1832_15500</name>
</gene>
<dbReference type="InterPro" id="IPR003593">
    <property type="entry name" value="AAA+_ATPase"/>
</dbReference>
<dbReference type="PANTHER" id="PTHR43790:SF9">
    <property type="entry name" value="GALACTOFURANOSE TRANSPORTER ATP-BINDING PROTEIN YTFR"/>
    <property type="match status" value="1"/>
</dbReference>
<reference evidence="7 8" key="1">
    <citation type="submission" date="2019-03" db="EMBL/GenBank/DDBJ databases">
        <title>Ruegeria lutea sp. nov., a novel strain, isolated from marine sediment, the Masan Bay, South Korea.</title>
        <authorList>
            <person name="Kim J."/>
            <person name="Kim D.-Y."/>
            <person name="Lee S.-S."/>
        </authorList>
    </citation>
    <scope>NUCLEOTIDE SEQUENCE [LARGE SCALE GENOMIC DNA]</scope>
    <source>
        <strain evidence="7 8">318-1</strain>
    </source>
</reference>
<dbReference type="Proteomes" id="UP000295301">
    <property type="component" value="Unassembled WGS sequence"/>
</dbReference>
<dbReference type="GO" id="GO:0005524">
    <property type="term" value="F:ATP binding"/>
    <property type="evidence" value="ECO:0007669"/>
    <property type="project" value="UniProtKB-KW"/>
</dbReference>
<dbReference type="PROSITE" id="PS50893">
    <property type="entry name" value="ABC_TRANSPORTER_2"/>
    <property type="match status" value="1"/>
</dbReference>
<keyword evidence="2" id="KW-0762">Sugar transport</keyword>
<sequence length="574" mass="61383">MDRPCDAGCRDEADLRARSGDRQQGAAAGVHRREHCRGWQPGRSLQGVWRRLCRRLPRSVESDGVSQSGTPRLALRGLTKTFGGVRALDCADLTIAPGEVHGLLGTNGSGKSTLIKVLSGFHAPDAGTLEIDGRAVTLPMPLGRSEAHGLAFVHQNLGLLPEATVLENLIAGDHERLNPWWINWSKEAGRARRLFAEHHLALSPQHVVADLSPVQRAQLAIVRAADRVQEHRSHGVPGTLVLDEPTPFLPQEDVRELFALIRRLTARGVSIIFVSHDIDEVLEVTDRSTVLRDGKVIGTFETAATGRGDLVEAIVGRAVAADRRVSALTPAAPVAEVRGLTGAILKDVSLSVQPGEILGLTGLIGAGHDEVPMLIAGARPAVAGDLTLNGRTYDLGRMSPADSIAAGIALIPADRQTAGIAPELSLTENATLPQLRGSLALNHRRNRDITADLMARFRVKAASPDQPAAELSGGNQQKLVLGKWLQLDPRLVLLDEPTQGIDVGARQEIYDHLLALCAAGGAVICATSEFEQLEIIAHRVLVFDRGRIKAELKGAGVTKAAIAKACYEMAEEHA</sequence>
<evidence type="ECO:0000256" key="5">
    <source>
        <dbReference type="ARBA" id="ARBA00022840"/>
    </source>
</evidence>
<dbReference type="GO" id="GO:0016887">
    <property type="term" value="F:ATP hydrolysis activity"/>
    <property type="evidence" value="ECO:0007669"/>
    <property type="project" value="InterPro"/>
</dbReference>
<dbReference type="PROSITE" id="PS00211">
    <property type="entry name" value="ABC_TRANSPORTER_1"/>
    <property type="match status" value="1"/>
</dbReference>
<organism evidence="7 8">
    <name type="scientific">Antarcticimicrobium luteum</name>
    <dbReference type="NCBI Taxonomy" id="2547397"/>
    <lineage>
        <taxon>Bacteria</taxon>
        <taxon>Pseudomonadati</taxon>
        <taxon>Pseudomonadota</taxon>
        <taxon>Alphaproteobacteria</taxon>
        <taxon>Rhodobacterales</taxon>
        <taxon>Paracoccaceae</taxon>
        <taxon>Antarcticimicrobium</taxon>
    </lineage>
</organism>
<accession>A0A4R5UYQ0</accession>
<comment type="caution">
    <text evidence="7">The sequence shown here is derived from an EMBL/GenBank/DDBJ whole genome shotgun (WGS) entry which is preliminary data.</text>
</comment>
<evidence type="ECO:0000256" key="4">
    <source>
        <dbReference type="ARBA" id="ARBA00022741"/>
    </source>
</evidence>
<dbReference type="SUPFAM" id="SSF52540">
    <property type="entry name" value="P-loop containing nucleoside triphosphate hydrolases"/>
    <property type="match status" value="2"/>
</dbReference>
<dbReference type="OrthoDB" id="7757085at2"/>
<dbReference type="InterPro" id="IPR050107">
    <property type="entry name" value="ABC_carbohydrate_import_ATPase"/>
</dbReference>
<evidence type="ECO:0000256" key="2">
    <source>
        <dbReference type="ARBA" id="ARBA00022597"/>
    </source>
</evidence>
<evidence type="ECO:0000259" key="6">
    <source>
        <dbReference type="PROSITE" id="PS50893"/>
    </source>
</evidence>
<name>A0A4R5UYQ0_9RHOB</name>
<dbReference type="InterPro" id="IPR017871">
    <property type="entry name" value="ABC_transporter-like_CS"/>
</dbReference>
<evidence type="ECO:0000256" key="3">
    <source>
        <dbReference type="ARBA" id="ARBA00022737"/>
    </source>
</evidence>
<dbReference type="CDD" id="cd03215">
    <property type="entry name" value="ABC_Carb_Monos_II"/>
    <property type="match status" value="1"/>
</dbReference>
<dbReference type="CDD" id="cd03216">
    <property type="entry name" value="ABC_Carb_Monos_I"/>
    <property type="match status" value="1"/>
</dbReference>
<dbReference type="SMART" id="SM00382">
    <property type="entry name" value="AAA"/>
    <property type="match status" value="2"/>
</dbReference>
<evidence type="ECO:0000313" key="7">
    <source>
        <dbReference type="EMBL" id="TDK44514.1"/>
    </source>
</evidence>
<protein>
    <submittedName>
        <fullName evidence="7">Sugar ABC transporter ATP-binding protein</fullName>
    </submittedName>
</protein>
<dbReference type="Pfam" id="PF00005">
    <property type="entry name" value="ABC_tran"/>
    <property type="match status" value="2"/>
</dbReference>
<dbReference type="EMBL" id="SMUV01000070">
    <property type="protein sequence ID" value="TDK44514.1"/>
    <property type="molecule type" value="Genomic_DNA"/>
</dbReference>
<keyword evidence="3" id="KW-0677">Repeat</keyword>
<keyword evidence="5 7" id="KW-0067">ATP-binding</keyword>